<keyword evidence="2" id="KW-1185">Reference proteome</keyword>
<comment type="caution">
    <text evidence="1">The sequence shown here is derived from an EMBL/GenBank/DDBJ whole genome shotgun (WGS) entry which is preliminary data.</text>
</comment>
<evidence type="ECO:0000313" key="2">
    <source>
        <dbReference type="Proteomes" id="UP000631670"/>
    </source>
</evidence>
<organism evidence="1 2">
    <name type="scientific">Amycolatopsis lexingtonensis</name>
    <dbReference type="NCBI Taxonomy" id="218822"/>
    <lineage>
        <taxon>Bacteria</taxon>
        <taxon>Bacillati</taxon>
        <taxon>Actinomycetota</taxon>
        <taxon>Actinomycetes</taxon>
        <taxon>Pseudonocardiales</taxon>
        <taxon>Pseudonocardiaceae</taxon>
        <taxon>Amycolatopsis</taxon>
    </lineage>
</organism>
<accession>A0ABR9HSE8</accession>
<name>A0ABR9HSE8_9PSEU</name>
<reference evidence="1 2" key="1">
    <citation type="submission" date="2020-10" db="EMBL/GenBank/DDBJ databases">
        <title>Sequencing the genomes of 1000 actinobacteria strains.</title>
        <authorList>
            <person name="Klenk H.-P."/>
        </authorList>
    </citation>
    <scope>NUCLEOTIDE SEQUENCE [LARGE SCALE GENOMIC DNA]</scope>
    <source>
        <strain evidence="1 2">DSM 44653</strain>
    </source>
</reference>
<dbReference type="EMBL" id="JADBEG010000001">
    <property type="protein sequence ID" value="MBE1493854.1"/>
    <property type="molecule type" value="Genomic_DNA"/>
</dbReference>
<sequence length="235" mass="26094">MLLAAQFVQQGWNVRGTGRAAGVSREQFAAMHEHLRRAEQLLIDVTAREPANAAAWWLRLTTARGLGLGRSEARRRYDRLTAHHPGFLAAQRNLLQQLSPKWGGSWDVAHAFVRECTAAARPGDPQGVLVPELYLEHWLELEPEAGGDYLRQPGIHEEITAAASASVLHPAYRSRFGWVAAHSTFAMAFSLIGDLPRAAVHFRVLGGRASEAPWHYFPDRVAAHARYRDRALAKG</sequence>
<gene>
    <name evidence="1" type="ORF">H4696_000954</name>
</gene>
<dbReference type="Proteomes" id="UP000631670">
    <property type="component" value="Unassembled WGS sequence"/>
</dbReference>
<evidence type="ECO:0000313" key="1">
    <source>
        <dbReference type="EMBL" id="MBE1493854.1"/>
    </source>
</evidence>
<dbReference type="RefSeq" id="WP_192782073.1">
    <property type="nucleotide sequence ID" value="NZ_JADBEG010000001.1"/>
</dbReference>
<protein>
    <submittedName>
        <fullName evidence="1">Uncharacterized protein</fullName>
    </submittedName>
</protein>
<proteinExistence type="predicted"/>